<dbReference type="PANTHER" id="PTHR31580">
    <property type="entry name" value="FILAMENT-LIKE PLANT PROTEIN 4"/>
    <property type="match status" value="1"/>
</dbReference>
<dbReference type="STRING" id="3821.A0A151TIE2"/>
<evidence type="ECO:0000256" key="1">
    <source>
        <dbReference type="ARBA" id="ARBA00005921"/>
    </source>
</evidence>
<evidence type="ECO:0000256" key="4">
    <source>
        <dbReference type="SAM" id="MobiDB-lite"/>
    </source>
</evidence>
<dbReference type="OMA" id="PGFKQPL"/>
<sequence length="777" mass="88971">MDHKSWLWGKKATQKTNLATDKANLNSKENGEVQAPLTDKEKLEKDLKRLNDKLAFTLSECNAKDEQLKKQTKIVEEAVAGWEKAEAEILSMKQHLEESIQQQLVYEERVAQLDGALKECMQQLRFVREEQEQRIHDAVMKASKEFVEVRVVLEEQLSETSKGLAKSGVENSRLNKSIIAKENLIEDLKRQLAHAESDHNALMIRLESIEKDNASLKYEAQVLEKELAIRNEEREFNRRTADASHKQYLQSVKKIAKLESECQRLCLMVRKRRITALTEQLCAVEEENKTLKESLTRKTNEVQFSRVMLARTASKLMRLESEIESRHLVTLEQPRNISLMDDFLEMEKLAVVSFSTSNQESYSNSILKGEIPGWLLDVVKVILEQNCVTHKNLDGIREDIRLALSYLNNADQYGFDSSKVSGQFDATKPLHLNLSKSVGYMVRVFQWKTSELSNVLQQFLHVCYDLINDKADHEKFATELTTALDWIMNHCFSLQDVSSMRDAIKKQFDWDETLSENEAETGMFADTNSLRLELQTLKELNRIYEDQMQNHALIKEDLNTQLTETELKEANHKVLALEVELENKSQYCEELETRCVELQLLLESMTKKSDNDVNQKDEPLRTDWEITAASEKLAECQETIFNLGKQLKALAAPKDASLFDNAIATQHHTIANTNAVPLKDMKAKNRSSLFDQMMADDDTKAKGCKASERSSSPSSIPGFKQPLEKILLLNGLKGQDDSPSVNSMAIVPAKKSFGRNFWRRLFGRKKSKKKTHFSLNT</sequence>
<protein>
    <submittedName>
        <fullName evidence="5">Filament-like plant protein 7</fullName>
    </submittedName>
</protein>
<comment type="similarity">
    <text evidence="1">Belongs to the FPP family.</text>
</comment>
<evidence type="ECO:0000313" key="6">
    <source>
        <dbReference type="Proteomes" id="UP000075243"/>
    </source>
</evidence>
<dbReference type="Pfam" id="PF05911">
    <property type="entry name" value="FPP"/>
    <property type="match status" value="4"/>
</dbReference>
<accession>A0A151TIE2</accession>
<keyword evidence="2 3" id="KW-0175">Coiled coil</keyword>
<feature type="coiled-coil region" evidence="3">
    <location>
        <begin position="574"/>
        <end position="608"/>
    </location>
</feature>
<dbReference type="Proteomes" id="UP000075243">
    <property type="component" value="Chromosome 6"/>
</dbReference>
<reference evidence="5 6" key="1">
    <citation type="journal article" date="2012" name="Nat. Biotechnol.">
        <title>Draft genome sequence of pigeonpea (Cajanus cajan), an orphan legume crop of resource-poor farmers.</title>
        <authorList>
            <person name="Varshney R.K."/>
            <person name="Chen W."/>
            <person name="Li Y."/>
            <person name="Bharti A.K."/>
            <person name="Saxena R.K."/>
            <person name="Schlueter J.A."/>
            <person name="Donoghue M.T."/>
            <person name="Azam S."/>
            <person name="Fan G."/>
            <person name="Whaley A.M."/>
            <person name="Farmer A.D."/>
            <person name="Sheridan J."/>
            <person name="Iwata A."/>
            <person name="Tuteja R."/>
            <person name="Penmetsa R.V."/>
            <person name="Wu W."/>
            <person name="Upadhyaya H.D."/>
            <person name="Yang S.P."/>
            <person name="Shah T."/>
            <person name="Saxena K.B."/>
            <person name="Michael T."/>
            <person name="McCombie W.R."/>
            <person name="Yang B."/>
            <person name="Zhang G."/>
            <person name="Yang H."/>
            <person name="Wang J."/>
            <person name="Spillane C."/>
            <person name="Cook D.R."/>
            <person name="May G.D."/>
            <person name="Xu X."/>
            <person name="Jackson S.A."/>
        </authorList>
    </citation>
    <scope>NUCLEOTIDE SEQUENCE [LARGE SCALE GENOMIC DNA]</scope>
    <source>
        <strain evidence="6">cv. Asha</strain>
    </source>
</reference>
<gene>
    <name evidence="5" type="ORF">KK1_013135</name>
</gene>
<keyword evidence="6" id="KW-1185">Reference proteome</keyword>
<proteinExistence type="inferred from homology"/>
<dbReference type="PANTHER" id="PTHR31580:SF31">
    <property type="entry name" value="FILAMENT-LIKE PLANT PROTEIN"/>
    <property type="match status" value="1"/>
</dbReference>
<evidence type="ECO:0000256" key="2">
    <source>
        <dbReference type="ARBA" id="ARBA00023054"/>
    </source>
</evidence>
<feature type="region of interest" description="Disordered" evidence="4">
    <location>
        <begin position="700"/>
        <end position="719"/>
    </location>
</feature>
<feature type="coiled-coil region" evidence="3">
    <location>
        <begin position="171"/>
        <end position="226"/>
    </location>
</feature>
<name>A0A151TIE2_CAJCA</name>
<dbReference type="Gramene" id="C.cajan_12743.t">
    <property type="protein sequence ID" value="C.cajan_12743.t"/>
    <property type="gene ID" value="C.cajan_12743"/>
</dbReference>
<evidence type="ECO:0000256" key="3">
    <source>
        <dbReference type="SAM" id="Coils"/>
    </source>
</evidence>
<dbReference type="AlphaFoldDB" id="A0A151TIE2"/>
<dbReference type="EMBL" id="CM003608">
    <property type="protein sequence ID" value="KYP66824.1"/>
    <property type="molecule type" value="Genomic_DNA"/>
</dbReference>
<evidence type="ECO:0000313" key="5">
    <source>
        <dbReference type="EMBL" id="KYP66824.1"/>
    </source>
</evidence>
<organism evidence="5 6">
    <name type="scientific">Cajanus cajan</name>
    <name type="common">Pigeon pea</name>
    <name type="synonym">Cajanus indicus</name>
    <dbReference type="NCBI Taxonomy" id="3821"/>
    <lineage>
        <taxon>Eukaryota</taxon>
        <taxon>Viridiplantae</taxon>
        <taxon>Streptophyta</taxon>
        <taxon>Embryophyta</taxon>
        <taxon>Tracheophyta</taxon>
        <taxon>Spermatophyta</taxon>
        <taxon>Magnoliopsida</taxon>
        <taxon>eudicotyledons</taxon>
        <taxon>Gunneridae</taxon>
        <taxon>Pentapetalae</taxon>
        <taxon>rosids</taxon>
        <taxon>fabids</taxon>
        <taxon>Fabales</taxon>
        <taxon>Fabaceae</taxon>
        <taxon>Papilionoideae</taxon>
        <taxon>50 kb inversion clade</taxon>
        <taxon>NPAAA clade</taxon>
        <taxon>indigoferoid/millettioid clade</taxon>
        <taxon>Phaseoleae</taxon>
        <taxon>Cajanus</taxon>
    </lineage>
</organism>
<dbReference type="InterPro" id="IPR008587">
    <property type="entry name" value="FPP_plant"/>
</dbReference>